<dbReference type="SUPFAM" id="SSF51905">
    <property type="entry name" value="FAD/NAD(P)-binding domain"/>
    <property type="match status" value="1"/>
</dbReference>
<dbReference type="Proteomes" id="UP001501578">
    <property type="component" value="Unassembled WGS sequence"/>
</dbReference>
<evidence type="ECO:0000256" key="1">
    <source>
        <dbReference type="SAM" id="MobiDB-lite"/>
    </source>
</evidence>
<evidence type="ECO:0000313" key="2">
    <source>
        <dbReference type="EMBL" id="GAA0953284.1"/>
    </source>
</evidence>
<feature type="region of interest" description="Disordered" evidence="1">
    <location>
        <begin position="71"/>
        <end position="94"/>
    </location>
</feature>
<dbReference type="EMBL" id="BAAAHQ010000056">
    <property type="protein sequence ID" value="GAA0953284.1"/>
    <property type="molecule type" value="Genomic_DNA"/>
</dbReference>
<keyword evidence="3" id="KW-1185">Reference proteome</keyword>
<organism evidence="2 3">
    <name type="scientific">Nonomuraea longicatena</name>
    <dbReference type="NCBI Taxonomy" id="83682"/>
    <lineage>
        <taxon>Bacteria</taxon>
        <taxon>Bacillati</taxon>
        <taxon>Actinomycetota</taxon>
        <taxon>Actinomycetes</taxon>
        <taxon>Streptosporangiales</taxon>
        <taxon>Streptosporangiaceae</taxon>
        <taxon>Nonomuraea</taxon>
    </lineage>
</organism>
<accession>A0ABN1R853</accession>
<dbReference type="InterPro" id="IPR036188">
    <property type="entry name" value="FAD/NAD-bd_sf"/>
</dbReference>
<evidence type="ECO:0000313" key="3">
    <source>
        <dbReference type="Proteomes" id="UP001501578"/>
    </source>
</evidence>
<proteinExistence type="predicted"/>
<sequence length="94" mass="9955">MNPVAFADSLARHLGENDVGLTEHLAVRGFATKGGRVVAVRTDDGDLDCSAAAAGPFGRSTADIPQRWLPSVSGRSWTARPPSRASRPEDRNLA</sequence>
<protein>
    <submittedName>
        <fullName evidence="2">Uncharacterized protein</fullName>
    </submittedName>
</protein>
<gene>
    <name evidence="2" type="ORF">GCM10009560_75980</name>
</gene>
<name>A0ABN1R853_9ACTN</name>
<reference evidence="2 3" key="1">
    <citation type="journal article" date="2019" name="Int. J. Syst. Evol. Microbiol.">
        <title>The Global Catalogue of Microorganisms (GCM) 10K type strain sequencing project: providing services to taxonomists for standard genome sequencing and annotation.</title>
        <authorList>
            <consortium name="The Broad Institute Genomics Platform"/>
            <consortium name="The Broad Institute Genome Sequencing Center for Infectious Disease"/>
            <person name="Wu L."/>
            <person name="Ma J."/>
        </authorList>
    </citation>
    <scope>NUCLEOTIDE SEQUENCE [LARGE SCALE GENOMIC DNA]</scope>
    <source>
        <strain evidence="2 3">JCM 11136</strain>
    </source>
</reference>
<comment type="caution">
    <text evidence="2">The sequence shown here is derived from an EMBL/GenBank/DDBJ whole genome shotgun (WGS) entry which is preliminary data.</text>
</comment>
<dbReference type="Gene3D" id="3.50.50.60">
    <property type="entry name" value="FAD/NAD(P)-binding domain"/>
    <property type="match status" value="1"/>
</dbReference>